<dbReference type="Pfam" id="PF08327">
    <property type="entry name" value="AHSA1"/>
    <property type="match status" value="1"/>
</dbReference>
<accession>A0ABS7TIJ3</accession>
<evidence type="ECO:0000256" key="1">
    <source>
        <dbReference type="ARBA" id="ARBA00006817"/>
    </source>
</evidence>
<proteinExistence type="inferred from homology"/>
<dbReference type="EMBL" id="JAIRAU010000001">
    <property type="protein sequence ID" value="MBZ5708025.1"/>
    <property type="molecule type" value="Genomic_DNA"/>
</dbReference>
<evidence type="ECO:0000259" key="2">
    <source>
        <dbReference type="Pfam" id="PF08327"/>
    </source>
</evidence>
<evidence type="ECO:0000313" key="4">
    <source>
        <dbReference type="Proteomes" id="UP001139031"/>
    </source>
</evidence>
<comment type="similarity">
    <text evidence="1">Belongs to the AHA1 family.</text>
</comment>
<dbReference type="SUPFAM" id="SSF55961">
    <property type="entry name" value="Bet v1-like"/>
    <property type="match status" value="1"/>
</dbReference>
<comment type="caution">
    <text evidence="3">The sequence shown here is derived from an EMBL/GenBank/DDBJ whole genome shotgun (WGS) entry which is preliminary data.</text>
</comment>
<sequence>MNQPIPVPSLEARDLLVSKRIHVATTPERAFRVFTEKVGTWWPLVSHHIGKADPATAVMEPFAGGRWFERGVDGSECLWGHVLAWEPPTRLVLSWEISCQWAYDPSLQTEVEVRFVRDGDGTRVELEHRLLERYGDRAEDMARTLGGEGGWGSILQSFARTAGAAG</sequence>
<feature type="domain" description="Activator of Hsp90 ATPase homologue 1/2-like C-terminal" evidence="2">
    <location>
        <begin position="25"/>
        <end position="161"/>
    </location>
</feature>
<organism evidence="3 4">
    <name type="scientific">Nannocystis pusilla</name>
    <dbReference type="NCBI Taxonomy" id="889268"/>
    <lineage>
        <taxon>Bacteria</taxon>
        <taxon>Pseudomonadati</taxon>
        <taxon>Myxococcota</taxon>
        <taxon>Polyangia</taxon>
        <taxon>Nannocystales</taxon>
        <taxon>Nannocystaceae</taxon>
        <taxon>Nannocystis</taxon>
    </lineage>
</organism>
<dbReference type="InterPro" id="IPR013538">
    <property type="entry name" value="ASHA1/2-like_C"/>
</dbReference>
<dbReference type="RefSeq" id="WP_224189784.1">
    <property type="nucleotide sequence ID" value="NZ_JAIRAU010000001.1"/>
</dbReference>
<keyword evidence="4" id="KW-1185">Reference proteome</keyword>
<name>A0ABS7TIJ3_9BACT</name>
<gene>
    <name evidence="3" type="ORF">K7C98_02070</name>
</gene>
<dbReference type="InterPro" id="IPR023393">
    <property type="entry name" value="START-like_dom_sf"/>
</dbReference>
<reference evidence="3" key="1">
    <citation type="submission" date="2021-08" db="EMBL/GenBank/DDBJ databases">
        <authorList>
            <person name="Stevens D.C."/>
        </authorList>
    </citation>
    <scope>NUCLEOTIDE SEQUENCE</scope>
    <source>
        <strain evidence="3">DSM 53165</strain>
    </source>
</reference>
<dbReference type="CDD" id="cd08891">
    <property type="entry name" value="SRPBCC_CalC"/>
    <property type="match status" value="1"/>
</dbReference>
<dbReference type="Proteomes" id="UP001139031">
    <property type="component" value="Unassembled WGS sequence"/>
</dbReference>
<evidence type="ECO:0000313" key="3">
    <source>
        <dbReference type="EMBL" id="MBZ5708025.1"/>
    </source>
</evidence>
<protein>
    <submittedName>
        <fullName evidence="3">SRPBCC family protein</fullName>
    </submittedName>
</protein>
<dbReference type="Gene3D" id="3.30.530.20">
    <property type="match status" value="1"/>
</dbReference>